<feature type="transmembrane region" description="Helical" evidence="6">
    <location>
        <begin position="184"/>
        <end position="204"/>
    </location>
</feature>
<comment type="similarity">
    <text evidence="2 6">Belongs to the GDT1 family.</text>
</comment>
<feature type="transmembrane region" description="Helical" evidence="6">
    <location>
        <begin position="115"/>
        <end position="132"/>
    </location>
</feature>
<gene>
    <name evidence="7" type="ORF">YM304_31780</name>
</gene>
<keyword evidence="8" id="KW-1185">Reference proteome</keyword>
<evidence type="ECO:0000256" key="5">
    <source>
        <dbReference type="ARBA" id="ARBA00023136"/>
    </source>
</evidence>
<dbReference type="EMBL" id="AP012057">
    <property type="protein sequence ID" value="BAN03492.1"/>
    <property type="molecule type" value="Genomic_DNA"/>
</dbReference>
<evidence type="ECO:0000313" key="7">
    <source>
        <dbReference type="EMBL" id="BAN03492.1"/>
    </source>
</evidence>
<evidence type="ECO:0000256" key="1">
    <source>
        <dbReference type="ARBA" id="ARBA00004141"/>
    </source>
</evidence>
<keyword evidence="5 6" id="KW-0472">Membrane</keyword>
<evidence type="ECO:0000256" key="2">
    <source>
        <dbReference type="ARBA" id="ARBA00009190"/>
    </source>
</evidence>
<evidence type="ECO:0000256" key="4">
    <source>
        <dbReference type="ARBA" id="ARBA00022989"/>
    </source>
</evidence>
<feature type="transmembrane region" description="Helical" evidence="6">
    <location>
        <begin position="40"/>
        <end position="63"/>
    </location>
</feature>
<evidence type="ECO:0000256" key="6">
    <source>
        <dbReference type="RuleBase" id="RU365102"/>
    </source>
</evidence>
<feature type="transmembrane region" description="Helical" evidence="6">
    <location>
        <begin position="152"/>
        <end position="172"/>
    </location>
</feature>
<dbReference type="Pfam" id="PF01169">
    <property type="entry name" value="GDT1"/>
    <property type="match status" value="2"/>
</dbReference>
<accession>A0A6C7EBW4</accession>
<dbReference type="GO" id="GO:0046873">
    <property type="term" value="F:metal ion transmembrane transporter activity"/>
    <property type="evidence" value="ECO:0007669"/>
    <property type="project" value="InterPro"/>
</dbReference>
<dbReference type="RefSeq" id="WP_015442739.1">
    <property type="nucleotide sequence ID" value="NC_020520.1"/>
</dbReference>
<organism evidence="7 8">
    <name type="scientific">Ilumatobacter coccineus (strain NBRC 103263 / KCTC 29153 / YM16-304)</name>
    <dbReference type="NCBI Taxonomy" id="1313172"/>
    <lineage>
        <taxon>Bacteria</taxon>
        <taxon>Bacillati</taxon>
        <taxon>Actinomycetota</taxon>
        <taxon>Acidimicrobiia</taxon>
        <taxon>Acidimicrobiales</taxon>
        <taxon>Ilumatobacteraceae</taxon>
        <taxon>Ilumatobacter</taxon>
    </lineage>
</organism>
<feature type="transmembrane region" description="Helical" evidence="6">
    <location>
        <begin position="69"/>
        <end position="86"/>
    </location>
</feature>
<keyword evidence="4 6" id="KW-1133">Transmembrane helix</keyword>
<dbReference type="InterPro" id="IPR001727">
    <property type="entry name" value="GDT1-like"/>
</dbReference>
<protein>
    <recommendedName>
        <fullName evidence="6">GDT1 family protein</fullName>
    </recommendedName>
</protein>
<dbReference type="Proteomes" id="UP000011863">
    <property type="component" value="Chromosome"/>
</dbReference>
<dbReference type="PANTHER" id="PTHR12608:SF1">
    <property type="entry name" value="TRANSMEMBRANE PROTEIN 165"/>
    <property type="match status" value="1"/>
</dbReference>
<evidence type="ECO:0000313" key="8">
    <source>
        <dbReference type="Proteomes" id="UP000011863"/>
    </source>
</evidence>
<evidence type="ECO:0000256" key="3">
    <source>
        <dbReference type="ARBA" id="ARBA00022692"/>
    </source>
</evidence>
<reference evidence="7 8" key="1">
    <citation type="journal article" date="2013" name="Int. J. Syst. Evol. Microbiol.">
        <title>Ilumatobacter nonamiense sp. nov. and Ilumatobacter coccineum sp. nov., isolated from seashore sand.</title>
        <authorList>
            <person name="Matsumoto A."/>
            <person name="Kasai H."/>
            <person name="Matsuo Y."/>
            <person name="Shizuri Y."/>
            <person name="Ichikawa N."/>
            <person name="Fujita N."/>
            <person name="Omura S."/>
            <person name="Takahashi Y."/>
        </authorList>
    </citation>
    <scope>NUCLEOTIDE SEQUENCE [LARGE SCALE GENOMIC DNA]</scope>
    <source>
        <strain evidence="8">NBRC 103263 / KCTC 29153 / YM16-304</strain>
    </source>
</reference>
<proteinExistence type="inferred from homology"/>
<keyword evidence="3 6" id="KW-0812">Transmembrane</keyword>
<comment type="subcellular location">
    <subcellularLocation>
        <location evidence="1 6">Membrane</location>
        <topology evidence="1 6">Multi-pass membrane protein</topology>
    </subcellularLocation>
</comment>
<name>A0A6C7EBW4_ILUCY</name>
<dbReference type="KEGG" id="aym:YM304_31780"/>
<dbReference type="GO" id="GO:0016020">
    <property type="term" value="C:membrane"/>
    <property type="evidence" value="ECO:0007669"/>
    <property type="project" value="UniProtKB-SubCell"/>
</dbReference>
<dbReference type="PANTHER" id="PTHR12608">
    <property type="entry name" value="TRANSMEMBRANE PROTEIN HTP-1 RELATED"/>
    <property type="match status" value="1"/>
</dbReference>
<dbReference type="AlphaFoldDB" id="A0A6C7EBW4"/>
<sequence length="205" mass="20635">MDLVNAAIAAFGVVFVAELGDKTQLLALGFGARHSLRRVAIGLTLGYGAASLLAVAVGGVLGATFPQRQIEIAGGLVFIAFAILAIRRDDGDDEAGDGAELDDDAASGSGALRRSIARSSVIVSIGLTILIAEMGDKTQIATATLAARSDPIGTWVGATIGEVASGMVGALAGSMVGDRISSSVLSWASAVLFALFGISMLIGFP</sequence>